<evidence type="ECO:0000256" key="1">
    <source>
        <dbReference type="SAM" id="Phobius"/>
    </source>
</evidence>
<keyword evidence="3" id="KW-1185">Reference proteome</keyword>
<reference evidence="3" key="1">
    <citation type="submission" date="2013-03" db="EMBL/GenBank/DDBJ databases">
        <title>The Genome Sequence of Anopheles minimus MINIMUS1.</title>
        <authorList>
            <consortium name="The Broad Institute Genomics Platform"/>
            <person name="Neafsey D.E."/>
            <person name="Walton C."/>
            <person name="Walker B."/>
            <person name="Young S.K."/>
            <person name="Zeng Q."/>
            <person name="Gargeya S."/>
            <person name="Fitzgerald M."/>
            <person name="Haas B."/>
            <person name="Abouelleil A."/>
            <person name="Allen A.W."/>
            <person name="Alvarado L."/>
            <person name="Arachchi H.M."/>
            <person name="Berlin A.M."/>
            <person name="Chapman S.B."/>
            <person name="Gainer-Dewar J."/>
            <person name="Goldberg J."/>
            <person name="Griggs A."/>
            <person name="Gujja S."/>
            <person name="Hansen M."/>
            <person name="Howarth C."/>
            <person name="Imamovic A."/>
            <person name="Ireland A."/>
            <person name="Larimer J."/>
            <person name="McCowan C."/>
            <person name="Murphy C."/>
            <person name="Pearson M."/>
            <person name="Poon T.W."/>
            <person name="Priest M."/>
            <person name="Roberts A."/>
            <person name="Saif S."/>
            <person name="Shea T."/>
            <person name="Sisk P."/>
            <person name="Sykes S."/>
            <person name="Wortman J."/>
            <person name="Nusbaum C."/>
            <person name="Birren B."/>
        </authorList>
    </citation>
    <scope>NUCLEOTIDE SEQUENCE [LARGE SCALE GENOMIC DNA]</scope>
    <source>
        <strain evidence="3">MINIMUS1</strain>
    </source>
</reference>
<dbReference type="VEuPathDB" id="VectorBase:AMIN011205"/>
<feature type="transmembrane region" description="Helical" evidence="1">
    <location>
        <begin position="39"/>
        <end position="56"/>
    </location>
</feature>
<keyword evidence="1" id="KW-0812">Transmembrane</keyword>
<name>A0A182WLC6_9DIPT</name>
<evidence type="ECO:0000313" key="3">
    <source>
        <dbReference type="Proteomes" id="UP000075920"/>
    </source>
</evidence>
<accession>A0A182WLC6</accession>
<keyword evidence="1" id="KW-1133">Transmembrane helix</keyword>
<reference evidence="2" key="2">
    <citation type="submission" date="2020-05" db="UniProtKB">
        <authorList>
            <consortium name="EnsemblMetazoa"/>
        </authorList>
    </citation>
    <scope>IDENTIFICATION</scope>
    <source>
        <strain evidence="2">MINIMUS1</strain>
    </source>
</reference>
<protein>
    <submittedName>
        <fullName evidence="2">Uncharacterized protein</fullName>
    </submittedName>
</protein>
<sequence>AINNYRLQAKDISLRYSSLWQTLETAKKQILHHFKMNKIISLFVVIAIVAFAGAAPQPKPDILAYNVAGVPVVAAAPAVASYATVYEQTFHGNLAPASYVAYSTYDPYVSALPVPVGASILLRK</sequence>
<keyword evidence="1" id="KW-0472">Membrane</keyword>
<dbReference type="EnsemblMetazoa" id="AMIN011205-RA">
    <property type="protein sequence ID" value="AMIN011205-PA"/>
    <property type="gene ID" value="AMIN011205"/>
</dbReference>
<proteinExistence type="predicted"/>
<dbReference type="Proteomes" id="UP000075920">
    <property type="component" value="Unassembled WGS sequence"/>
</dbReference>
<dbReference type="AlphaFoldDB" id="A0A182WLC6"/>
<feature type="transmembrane region" description="Helical" evidence="1">
    <location>
        <begin position="62"/>
        <end position="85"/>
    </location>
</feature>
<organism evidence="2 3">
    <name type="scientific">Anopheles minimus</name>
    <dbReference type="NCBI Taxonomy" id="112268"/>
    <lineage>
        <taxon>Eukaryota</taxon>
        <taxon>Metazoa</taxon>
        <taxon>Ecdysozoa</taxon>
        <taxon>Arthropoda</taxon>
        <taxon>Hexapoda</taxon>
        <taxon>Insecta</taxon>
        <taxon>Pterygota</taxon>
        <taxon>Neoptera</taxon>
        <taxon>Endopterygota</taxon>
        <taxon>Diptera</taxon>
        <taxon>Nematocera</taxon>
        <taxon>Culicoidea</taxon>
        <taxon>Culicidae</taxon>
        <taxon>Anophelinae</taxon>
        <taxon>Anopheles</taxon>
    </lineage>
</organism>
<evidence type="ECO:0000313" key="2">
    <source>
        <dbReference type="EnsemblMetazoa" id="AMIN011205-PA"/>
    </source>
</evidence>